<feature type="transmembrane region" description="Helical" evidence="2">
    <location>
        <begin position="7"/>
        <end position="29"/>
    </location>
</feature>
<organism evidence="3 4">
    <name type="scientific">Prunus armeniaca</name>
    <name type="common">Apricot</name>
    <name type="synonym">Armeniaca vulgaris</name>
    <dbReference type="NCBI Taxonomy" id="36596"/>
    <lineage>
        <taxon>Eukaryota</taxon>
        <taxon>Viridiplantae</taxon>
        <taxon>Streptophyta</taxon>
        <taxon>Embryophyta</taxon>
        <taxon>Tracheophyta</taxon>
        <taxon>Spermatophyta</taxon>
        <taxon>Magnoliopsida</taxon>
        <taxon>eudicotyledons</taxon>
        <taxon>Gunneridae</taxon>
        <taxon>Pentapetalae</taxon>
        <taxon>rosids</taxon>
        <taxon>fabids</taxon>
        <taxon>Rosales</taxon>
        <taxon>Rosaceae</taxon>
        <taxon>Amygdaloideae</taxon>
        <taxon>Amygdaleae</taxon>
        <taxon>Prunus</taxon>
    </lineage>
</organism>
<reference evidence="4" key="1">
    <citation type="journal article" date="2020" name="Genome Biol.">
        <title>Gamete binning: chromosome-level and haplotype-resolved genome assembly enabled by high-throughput single-cell sequencing of gamete genomes.</title>
        <authorList>
            <person name="Campoy J.A."/>
            <person name="Sun H."/>
            <person name="Goel M."/>
            <person name="Jiao W.-B."/>
            <person name="Folz-Donahue K."/>
            <person name="Wang N."/>
            <person name="Rubio M."/>
            <person name="Liu C."/>
            <person name="Kukat C."/>
            <person name="Ruiz D."/>
            <person name="Huettel B."/>
            <person name="Schneeberger K."/>
        </authorList>
    </citation>
    <scope>NUCLEOTIDE SEQUENCE [LARGE SCALE GENOMIC DNA]</scope>
    <source>
        <strain evidence="4">cv. Rojo Pasion</strain>
    </source>
</reference>
<dbReference type="OrthoDB" id="10579971at2759"/>
<gene>
    <name evidence="3" type="ORF">ORAREDHAP_LOCUS15022</name>
</gene>
<evidence type="ECO:0000313" key="3">
    <source>
        <dbReference type="EMBL" id="CAB4300106.1"/>
    </source>
</evidence>
<dbReference type="EMBL" id="CAEKKB010000002">
    <property type="protein sequence ID" value="CAB4300106.1"/>
    <property type="molecule type" value="Genomic_DNA"/>
</dbReference>
<keyword evidence="2" id="KW-0812">Transmembrane</keyword>
<keyword evidence="2" id="KW-0472">Membrane</keyword>
<evidence type="ECO:0000256" key="2">
    <source>
        <dbReference type="SAM" id="Phobius"/>
    </source>
</evidence>
<keyword evidence="4" id="KW-1185">Reference proteome</keyword>
<protein>
    <submittedName>
        <fullName evidence="3">Uncharacterized protein</fullName>
    </submittedName>
</protein>
<sequence>MEPHGHACVWFTLSCFTLVASIFSTLLLLPNFVRLVVARGSAGLRSRGSETVAKHPPRVTSSTKSH</sequence>
<evidence type="ECO:0000256" key="1">
    <source>
        <dbReference type="SAM" id="MobiDB-lite"/>
    </source>
</evidence>
<dbReference type="Proteomes" id="UP000507245">
    <property type="component" value="Unassembled WGS sequence"/>
</dbReference>
<dbReference type="AlphaFoldDB" id="A0A6J5WEC1"/>
<feature type="region of interest" description="Disordered" evidence="1">
    <location>
        <begin position="42"/>
        <end position="66"/>
    </location>
</feature>
<accession>A0A6J5WEC1</accession>
<keyword evidence="2" id="KW-1133">Transmembrane helix</keyword>
<name>A0A6J5WEC1_PRUAR</name>
<proteinExistence type="predicted"/>
<evidence type="ECO:0000313" key="4">
    <source>
        <dbReference type="Proteomes" id="UP000507245"/>
    </source>
</evidence>